<evidence type="ECO:0000256" key="1">
    <source>
        <dbReference type="ARBA" id="ARBA00008520"/>
    </source>
</evidence>
<evidence type="ECO:0000256" key="4">
    <source>
        <dbReference type="SAM" id="SignalP"/>
    </source>
</evidence>
<dbReference type="EMBL" id="JAQAGZ010000009">
    <property type="protein sequence ID" value="MCZ8513759.1"/>
    <property type="molecule type" value="Genomic_DNA"/>
</dbReference>
<keyword evidence="3 4" id="KW-0732">Signal</keyword>
<evidence type="ECO:0000256" key="3">
    <source>
        <dbReference type="ARBA" id="ARBA00022729"/>
    </source>
</evidence>
<feature type="chain" id="PRO_5046901538" evidence="4">
    <location>
        <begin position="21"/>
        <end position="436"/>
    </location>
</feature>
<dbReference type="PANTHER" id="PTHR43649">
    <property type="entry name" value="ARABINOSE-BINDING PROTEIN-RELATED"/>
    <property type="match status" value="1"/>
</dbReference>
<dbReference type="SUPFAM" id="SSF53850">
    <property type="entry name" value="Periplasmic binding protein-like II"/>
    <property type="match status" value="1"/>
</dbReference>
<organism evidence="5 6">
    <name type="scientific">Paenibacillus gyeongsangnamensis</name>
    <dbReference type="NCBI Taxonomy" id="3388067"/>
    <lineage>
        <taxon>Bacteria</taxon>
        <taxon>Bacillati</taxon>
        <taxon>Bacillota</taxon>
        <taxon>Bacilli</taxon>
        <taxon>Bacillales</taxon>
        <taxon>Paenibacillaceae</taxon>
        <taxon>Paenibacillus</taxon>
    </lineage>
</organism>
<dbReference type="PANTHER" id="PTHR43649:SF12">
    <property type="entry name" value="DIACETYLCHITOBIOSE BINDING PROTEIN DASA"/>
    <property type="match status" value="1"/>
</dbReference>
<dbReference type="PROSITE" id="PS51257">
    <property type="entry name" value="PROKAR_LIPOPROTEIN"/>
    <property type="match status" value="1"/>
</dbReference>
<dbReference type="InterPro" id="IPR050490">
    <property type="entry name" value="Bact_solute-bd_prot1"/>
</dbReference>
<evidence type="ECO:0000313" key="5">
    <source>
        <dbReference type="EMBL" id="MCZ8513759.1"/>
    </source>
</evidence>
<dbReference type="InterPro" id="IPR006061">
    <property type="entry name" value="SBP_1_CS"/>
</dbReference>
<keyword evidence="2" id="KW-0813">Transport</keyword>
<sequence>MKRRRLWVPALMSLSLIATAACSNGADPSTAASAAGGDKVKIKFYSYNLATAGQKEGTQKLIDEFKAANPNIDVEGIPVLSQDINAKVQADIVAGSPPDVAQLVFDGLDFAVNNFNAKPLEDIVPADELKKNFEGFSPNGLKLGQLNGKTYGLPFTFSTPVLFYNAKLFKDAGLDPEKPPATWAEVKEDALQIAKKTGAAGVHIAGATGNDWIIQALIGSNGGKVLSADRKKIQFGEPEAVDAIKMWQDLVVSGAHSKMNDSEVVEAMSQGKVGMLLFTSALQSSFLKAAQAGGWELKAAPMPSFSSKPTTPVNSGSALFILSGDKKKQQAAWEFLKFVTGNRGYTIITSEIGYLPLRPALVEDPQYLKDWVTKNPLVKPNLKQLEKLQPWLSYPGQNWRQIETILLDSVQKSILSSGDITPIMQDAQKRAQALMP</sequence>
<dbReference type="RefSeq" id="WP_269882283.1">
    <property type="nucleotide sequence ID" value="NZ_JAQAGZ010000009.1"/>
</dbReference>
<keyword evidence="6" id="KW-1185">Reference proteome</keyword>
<gene>
    <name evidence="5" type="ORF">O9H85_15225</name>
</gene>
<proteinExistence type="inferred from homology"/>
<comment type="caution">
    <text evidence="5">The sequence shown here is derived from an EMBL/GenBank/DDBJ whole genome shotgun (WGS) entry which is preliminary data.</text>
</comment>
<dbReference type="InterPro" id="IPR006059">
    <property type="entry name" value="SBP"/>
</dbReference>
<comment type="similarity">
    <text evidence="1">Belongs to the bacterial solute-binding protein 1 family.</text>
</comment>
<feature type="signal peptide" evidence="4">
    <location>
        <begin position="1"/>
        <end position="20"/>
    </location>
</feature>
<evidence type="ECO:0000313" key="6">
    <source>
        <dbReference type="Proteomes" id="UP001527882"/>
    </source>
</evidence>
<reference evidence="5 6" key="1">
    <citation type="submission" date="2022-12" db="EMBL/GenBank/DDBJ databases">
        <title>Draft genome sequence of Paenibacillus sp. dW9.</title>
        <authorList>
            <person name="Choi E.-W."/>
            <person name="Kim D.-U."/>
        </authorList>
    </citation>
    <scope>NUCLEOTIDE SEQUENCE [LARGE SCALE GENOMIC DNA]</scope>
    <source>
        <strain evidence="6">dW9</strain>
    </source>
</reference>
<protein>
    <submittedName>
        <fullName evidence="5">ABC transporter substrate-binding protein</fullName>
    </submittedName>
</protein>
<accession>A0ABT4QA52</accession>
<name>A0ABT4QA52_9BACL</name>
<dbReference type="CDD" id="cd14748">
    <property type="entry name" value="PBP2_UgpB"/>
    <property type="match status" value="1"/>
</dbReference>
<evidence type="ECO:0000256" key="2">
    <source>
        <dbReference type="ARBA" id="ARBA00022448"/>
    </source>
</evidence>
<dbReference type="PROSITE" id="PS01037">
    <property type="entry name" value="SBP_BACTERIAL_1"/>
    <property type="match status" value="1"/>
</dbReference>
<dbReference type="Proteomes" id="UP001527882">
    <property type="component" value="Unassembled WGS sequence"/>
</dbReference>
<dbReference type="Gene3D" id="3.40.190.10">
    <property type="entry name" value="Periplasmic binding protein-like II"/>
    <property type="match status" value="1"/>
</dbReference>
<dbReference type="Pfam" id="PF13416">
    <property type="entry name" value="SBP_bac_8"/>
    <property type="match status" value="1"/>
</dbReference>